<keyword evidence="4" id="KW-1185">Reference proteome</keyword>
<feature type="transmembrane region" description="Helical" evidence="1">
    <location>
        <begin position="159"/>
        <end position="176"/>
    </location>
</feature>
<gene>
    <name evidence="3" type="ORF">ACFOU2_00245</name>
</gene>
<evidence type="ECO:0000313" key="4">
    <source>
        <dbReference type="Proteomes" id="UP001595752"/>
    </source>
</evidence>
<feature type="transmembrane region" description="Helical" evidence="1">
    <location>
        <begin position="88"/>
        <end position="116"/>
    </location>
</feature>
<protein>
    <submittedName>
        <fullName evidence="3">VanZ family protein</fullName>
    </submittedName>
</protein>
<keyword evidence="1" id="KW-1133">Transmembrane helix</keyword>
<evidence type="ECO:0000259" key="2">
    <source>
        <dbReference type="Pfam" id="PF04892"/>
    </source>
</evidence>
<reference evidence="4" key="1">
    <citation type="journal article" date="2019" name="Int. J. Syst. Evol. Microbiol.">
        <title>The Global Catalogue of Microorganisms (GCM) 10K type strain sequencing project: providing services to taxonomists for standard genome sequencing and annotation.</title>
        <authorList>
            <consortium name="The Broad Institute Genomics Platform"/>
            <consortium name="The Broad Institute Genome Sequencing Center for Infectious Disease"/>
            <person name="Wu L."/>
            <person name="Ma J."/>
        </authorList>
    </citation>
    <scope>NUCLEOTIDE SEQUENCE [LARGE SCALE GENOMIC DNA]</scope>
    <source>
        <strain evidence="4">CCUG 61889</strain>
    </source>
</reference>
<feature type="domain" description="VanZ-like" evidence="2">
    <location>
        <begin position="56"/>
        <end position="176"/>
    </location>
</feature>
<sequence>MFLLFYPLFSNLFSYLHPIVLVVVWACLTVLVFFVVFWIRKDIFSIPYSLFLSLLILYTISLLVLLFFRPNDQSYTAWNLEPFSTILYYLLGKVTPLIAFYNLVANIGLFIPYGIFLMIRKESPSSRVIQLFYGPLFFISLIELTQFLTHRGSLDIDDLILNMSGVCLGYLLFPLFKRVVHII</sequence>
<evidence type="ECO:0000313" key="3">
    <source>
        <dbReference type="EMBL" id="MFC3882038.1"/>
    </source>
</evidence>
<proteinExistence type="predicted"/>
<comment type="caution">
    <text evidence="3">The sequence shown here is derived from an EMBL/GenBank/DDBJ whole genome shotgun (WGS) entry which is preliminary data.</text>
</comment>
<dbReference type="RefSeq" id="WP_377911150.1">
    <property type="nucleotide sequence ID" value="NZ_JBHRZT010000004.1"/>
</dbReference>
<evidence type="ECO:0000256" key="1">
    <source>
        <dbReference type="SAM" id="Phobius"/>
    </source>
</evidence>
<organism evidence="3 4">
    <name type="scientific">Bacillus songklensis</name>
    <dbReference type="NCBI Taxonomy" id="1069116"/>
    <lineage>
        <taxon>Bacteria</taxon>
        <taxon>Bacillati</taxon>
        <taxon>Bacillota</taxon>
        <taxon>Bacilli</taxon>
        <taxon>Bacillales</taxon>
        <taxon>Bacillaceae</taxon>
        <taxon>Bacillus</taxon>
    </lineage>
</organism>
<name>A0ABV8AVM5_9BACI</name>
<feature type="transmembrane region" description="Helical" evidence="1">
    <location>
        <begin position="12"/>
        <end position="39"/>
    </location>
</feature>
<dbReference type="InterPro" id="IPR006976">
    <property type="entry name" value="VanZ-like"/>
</dbReference>
<dbReference type="Proteomes" id="UP001595752">
    <property type="component" value="Unassembled WGS sequence"/>
</dbReference>
<feature type="transmembrane region" description="Helical" evidence="1">
    <location>
        <begin position="46"/>
        <end position="68"/>
    </location>
</feature>
<dbReference type="EMBL" id="JBHRZT010000004">
    <property type="protein sequence ID" value="MFC3882038.1"/>
    <property type="molecule type" value="Genomic_DNA"/>
</dbReference>
<keyword evidence="1" id="KW-0812">Transmembrane</keyword>
<dbReference type="Pfam" id="PF04892">
    <property type="entry name" value="VanZ"/>
    <property type="match status" value="1"/>
</dbReference>
<dbReference type="PANTHER" id="PTHR36834">
    <property type="entry name" value="MEMBRANE PROTEIN-RELATED"/>
    <property type="match status" value="1"/>
</dbReference>
<dbReference type="InterPro" id="IPR053150">
    <property type="entry name" value="Teicoplanin_resist-assoc"/>
</dbReference>
<dbReference type="PANTHER" id="PTHR36834:SF1">
    <property type="entry name" value="INTEGRAL MEMBRANE PROTEIN"/>
    <property type="match status" value="1"/>
</dbReference>
<accession>A0ABV8AVM5</accession>
<feature type="transmembrane region" description="Helical" evidence="1">
    <location>
        <begin position="128"/>
        <end position="147"/>
    </location>
</feature>
<keyword evidence="1" id="KW-0472">Membrane</keyword>